<name>A0AB37UNJ0_9CYAN</name>
<sequence>MSTSIIHPLHYLVVEKKGSAWCFKTGDRIFYNPRNVPASLSLEDRLRQFGLTIPKIAIELFRIEAGKGGYYLANLRSKQYYYCGLDWQDVKTTLQQLGIGRPEPLENSNG</sequence>
<evidence type="ECO:0000313" key="2">
    <source>
        <dbReference type="Proteomes" id="UP000282574"/>
    </source>
</evidence>
<dbReference type="AlphaFoldDB" id="A0AB37UNJ0"/>
<reference evidence="1 2" key="1">
    <citation type="journal article" date="2019" name="Genome Biol. Evol.">
        <title>Day and night: Metabolic profiles and evolutionary relationships of six axenic non-marine cyanobacteria.</title>
        <authorList>
            <person name="Will S.E."/>
            <person name="Henke P."/>
            <person name="Boedeker C."/>
            <person name="Huang S."/>
            <person name="Brinkmann H."/>
            <person name="Rohde M."/>
            <person name="Jarek M."/>
            <person name="Friedl T."/>
            <person name="Seufert S."/>
            <person name="Schumacher M."/>
            <person name="Overmann J."/>
            <person name="Neumann-Schaal M."/>
            <person name="Petersen J."/>
        </authorList>
    </citation>
    <scope>NUCLEOTIDE SEQUENCE [LARGE SCALE GENOMIC DNA]</scope>
    <source>
        <strain evidence="1 2">SAG 39.79</strain>
    </source>
</reference>
<keyword evidence="2" id="KW-1185">Reference proteome</keyword>
<proteinExistence type="predicted"/>
<comment type="caution">
    <text evidence="1">The sequence shown here is derived from an EMBL/GenBank/DDBJ whole genome shotgun (WGS) entry which is preliminary data.</text>
</comment>
<evidence type="ECO:0000313" key="1">
    <source>
        <dbReference type="EMBL" id="RUT12993.1"/>
    </source>
</evidence>
<protein>
    <submittedName>
        <fullName evidence="1">Uncharacterized protein</fullName>
    </submittedName>
</protein>
<accession>A0AB37UNJ0</accession>
<dbReference type="Proteomes" id="UP000282574">
    <property type="component" value="Unassembled WGS sequence"/>
</dbReference>
<dbReference type="RefSeq" id="WP_015155222.1">
    <property type="nucleotide sequence ID" value="NZ_JAVKZF010000001.1"/>
</dbReference>
<organism evidence="1 2">
    <name type="scientific">Chroococcidiopsis cubana SAG 39.79</name>
    <dbReference type="NCBI Taxonomy" id="388085"/>
    <lineage>
        <taxon>Bacteria</taxon>
        <taxon>Bacillati</taxon>
        <taxon>Cyanobacteriota</taxon>
        <taxon>Cyanophyceae</taxon>
        <taxon>Chroococcidiopsidales</taxon>
        <taxon>Chroococcidiopsidaceae</taxon>
        <taxon>Chroococcidiopsis</taxon>
    </lineage>
</organism>
<dbReference type="EMBL" id="RSCK01000010">
    <property type="protein sequence ID" value="RUT12993.1"/>
    <property type="molecule type" value="Genomic_DNA"/>
</dbReference>
<gene>
    <name evidence="1" type="ORF">DSM107010_18390</name>
</gene>